<dbReference type="EMBL" id="AKAU01000083">
    <property type="protein sequence ID" value="EIN00106.1"/>
    <property type="molecule type" value="Genomic_DNA"/>
</dbReference>
<accession>A0ABP2PQL6</accession>
<evidence type="ECO:0000313" key="2">
    <source>
        <dbReference type="Proteomes" id="UP000004980"/>
    </source>
</evidence>
<keyword evidence="2" id="KW-1185">Reference proteome</keyword>
<gene>
    <name evidence="1" type="ORF">WQE_15774</name>
</gene>
<dbReference type="Proteomes" id="UP000004980">
    <property type="component" value="Unassembled WGS sequence"/>
</dbReference>
<proteinExistence type="predicted"/>
<organism evidence="1 2">
    <name type="scientific">Paraburkholderia hospita</name>
    <dbReference type="NCBI Taxonomy" id="169430"/>
    <lineage>
        <taxon>Bacteria</taxon>
        <taxon>Pseudomonadati</taxon>
        <taxon>Pseudomonadota</taxon>
        <taxon>Betaproteobacteria</taxon>
        <taxon>Burkholderiales</taxon>
        <taxon>Burkholderiaceae</taxon>
        <taxon>Paraburkholderia</taxon>
    </lineage>
</organism>
<comment type="caution">
    <text evidence="1">The sequence shown here is derived from an EMBL/GenBank/DDBJ whole genome shotgun (WGS) entry which is preliminary data.</text>
</comment>
<name>A0ABP2PQL6_9BURK</name>
<protein>
    <submittedName>
        <fullName evidence="1">Omega amino acid--pyruvate transaminase</fullName>
    </submittedName>
</protein>
<evidence type="ECO:0000313" key="1">
    <source>
        <dbReference type="EMBL" id="EIN00106.1"/>
    </source>
</evidence>
<sequence length="43" mass="4410">MRFGGISVGGIAPSRKACSGSLLPIVDHLSHSLNIKEAAFSKG</sequence>
<reference evidence="1 2" key="1">
    <citation type="journal article" date="2012" name="J. Bacteriol.">
        <title>Draft Genome Sequence of the Soil Bacterium Burkholderia terrae Strain BS001, Which Interacts with Fungal Surface Structures.</title>
        <authorList>
            <person name="Nazir R."/>
            <person name="Hansen M.A."/>
            <person name="Sorensen S."/>
            <person name="van Elsas J.D."/>
        </authorList>
    </citation>
    <scope>NUCLEOTIDE SEQUENCE [LARGE SCALE GENOMIC DNA]</scope>
    <source>
        <strain evidence="1 2">BS001</strain>
    </source>
</reference>